<dbReference type="AlphaFoldDB" id="C1MKK3"/>
<name>C1MKK3_MICPC</name>
<dbReference type="RefSeq" id="XP_003056401.1">
    <property type="nucleotide sequence ID" value="XM_003056355.1"/>
</dbReference>
<dbReference type="Proteomes" id="UP000001876">
    <property type="component" value="Unassembled WGS sequence"/>
</dbReference>
<proteinExistence type="predicted"/>
<reference evidence="1 2" key="1">
    <citation type="journal article" date="2009" name="Science">
        <title>Green evolution and dynamic adaptations revealed by genomes of the marine picoeukaryotes Micromonas.</title>
        <authorList>
            <person name="Worden A.Z."/>
            <person name="Lee J.H."/>
            <person name="Mock T."/>
            <person name="Rouze P."/>
            <person name="Simmons M.P."/>
            <person name="Aerts A.L."/>
            <person name="Allen A.E."/>
            <person name="Cuvelier M.L."/>
            <person name="Derelle E."/>
            <person name="Everett M.V."/>
            <person name="Foulon E."/>
            <person name="Grimwood J."/>
            <person name="Gundlach H."/>
            <person name="Henrissat B."/>
            <person name="Napoli C."/>
            <person name="McDonald S.M."/>
            <person name="Parker M.S."/>
            <person name="Rombauts S."/>
            <person name="Salamov A."/>
            <person name="Von Dassow P."/>
            <person name="Badger J.H."/>
            <person name="Coutinho P.M."/>
            <person name="Demir E."/>
            <person name="Dubchak I."/>
            <person name="Gentemann C."/>
            <person name="Eikrem W."/>
            <person name="Gready J.E."/>
            <person name="John U."/>
            <person name="Lanier W."/>
            <person name="Lindquist E.A."/>
            <person name="Lucas S."/>
            <person name="Mayer K.F."/>
            <person name="Moreau H."/>
            <person name="Not F."/>
            <person name="Otillar R."/>
            <person name="Panaud O."/>
            <person name="Pangilinan J."/>
            <person name="Paulsen I."/>
            <person name="Piegu B."/>
            <person name="Poliakov A."/>
            <person name="Robbens S."/>
            <person name="Schmutz J."/>
            <person name="Toulza E."/>
            <person name="Wyss T."/>
            <person name="Zelensky A."/>
            <person name="Zhou K."/>
            <person name="Armbrust E.V."/>
            <person name="Bhattacharya D."/>
            <person name="Goodenough U.W."/>
            <person name="Van de Peer Y."/>
            <person name="Grigoriev I.V."/>
        </authorList>
    </citation>
    <scope>NUCLEOTIDE SEQUENCE [LARGE SCALE GENOMIC DNA]</scope>
    <source>
        <strain evidence="1 2">CCMP1545</strain>
    </source>
</reference>
<accession>C1MKK3</accession>
<dbReference type="GeneID" id="9681960"/>
<keyword evidence="2" id="KW-1185">Reference proteome</keyword>
<dbReference type="EMBL" id="GG663736">
    <property type="protein sequence ID" value="EEH59777.1"/>
    <property type="molecule type" value="Genomic_DNA"/>
</dbReference>
<sequence>MTKVVHGNITGGPANTDGVPMYLQLTENGTNTEILQLGVGTVTFSNIAVEAPGVGTYNITFGGDNIIGDISSFTIEVGTPYKLGVPSVHTMVISHLVLLAQFFVP</sequence>
<evidence type="ECO:0000313" key="1">
    <source>
        <dbReference type="EMBL" id="EEH59777.1"/>
    </source>
</evidence>
<evidence type="ECO:0000313" key="2">
    <source>
        <dbReference type="Proteomes" id="UP000001876"/>
    </source>
</evidence>
<protein>
    <submittedName>
        <fullName evidence="1">Predicted protein</fullName>
    </submittedName>
</protein>
<organism evidence="2">
    <name type="scientific">Micromonas pusilla (strain CCMP1545)</name>
    <name type="common">Picoplanktonic green alga</name>
    <dbReference type="NCBI Taxonomy" id="564608"/>
    <lineage>
        <taxon>Eukaryota</taxon>
        <taxon>Viridiplantae</taxon>
        <taxon>Chlorophyta</taxon>
        <taxon>Mamiellophyceae</taxon>
        <taxon>Mamiellales</taxon>
        <taxon>Mamiellaceae</taxon>
        <taxon>Micromonas</taxon>
    </lineage>
</organism>
<gene>
    <name evidence="1" type="ORF">MICPUCDRAFT_64466</name>
</gene>
<dbReference type="KEGG" id="mpp:MICPUCDRAFT_64466"/>